<evidence type="ECO:0000256" key="3">
    <source>
        <dbReference type="ARBA" id="ARBA00023128"/>
    </source>
</evidence>
<organism evidence="5 6">
    <name type="scientific">Heterotrigona itama</name>
    <dbReference type="NCBI Taxonomy" id="395501"/>
    <lineage>
        <taxon>Eukaryota</taxon>
        <taxon>Metazoa</taxon>
        <taxon>Ecdysozoa</taxon>
        <taxon>Arthropoda</taxon>
        <taxon>Hexapoda</taxon>
        <taxon>Insecta</taxon>
        <taxon>Pterygota</taxon>
        <taxon>Neoptera</taxon>
        <taxon>Endopterygota</taxon>
        <taxon>Hymenoptera</taxon>
        <taxon>Apocrita</taxon>
        <taxon>Aculeata</taxon>
        <taxon>Apoidea</taxon>
        <taxon>Anthophila</taxon>
        <taxon>Apidae</taxon>
        <taxon>Heterotrigona</taxon>
    </lineage>
</organism>
<keyword evidence="6" id="KW-1185">Reference proteome</keyword>
<feature type="non-terminal residue" evidence="5">
    <location>
        <position position="212"/>
    </location>
</feature>
<feature type="non-terminal residue" evidence="5">
    <location>
        <position position="1"/>
    </location>
</feature>
<keyword evidence="2" id="KW-0175">Coiled coil</keyword>
<dbReference type="Pfam" id="PF04849">
    <property type="entry name" value="HAP1_N"/>
    <property type="match status" value="1"/>
</dbReference>
<dbReference type="GO" id="GO:0017022">
    <property type="term" value="F:myosin binding"/>
    <property type="evidence" value="ECO:0007669"/>
    <property type="project" value="TreeGrafter"/>
</dbReference>
<dbReference type="EMBL" id="CAJDYZ010011250">
    <property type="protein sequence ID" value="CAD1479169.1"/>
    <property type="molecule type" value="Genomic_DNA"/>
</dbReference>
<dbReference type="GO" id="GO:0047496">
    <property type="term" value="P:vesicle transport along microtubule"/>
    <property type="evidence" value="ECO:0007669"/>
    <property type="project" value="TreeGrafter"/>
</dbReference>
<dbReference type="InterPro" id="IPR051946">
    <property type="entry name" value="Intracell_Traff-Reg"/>
</dbReference>
<protein>
    <recommendedName>
        <fullName evidence="4">HAP1 N-terminal domain-containing protein</fullName>
    </recommendedName>
</protein>
<evidence type="ECO:0000256" key="1">
    <source>
        <dbReference type="ARBA" id="ARBA00004173"/>
    </source>
</evidence>
<reference evidence="5" key="1">
    <citation type="submission" date="2020-07" db="EMBL/GenBank/DDBJ databases">
        <authorList>
            <person name="Nazaruddin N."/>
        </authorList>
    </citation>
    <scope>NUCLEOTIDE SEQUENCE</scope>
</reference>
<evidence type="ECO:0000313" key="6">
    <source>
        <dbReference type="Proteomes" id="UP000752696"/>
    </source>
</evidence>
<dbReference type="Proteomes" id="UP000752696">
    <property type="component" value="Unassembled WGS sequence"/>
</dbReference>
<dbReference type="AlphaFoldDB" id="A0A6V7HG51"/>
<dbReference type="GO" id="GO:0031410">
    <property type="term" value="C:cytoplasmic vesicle"/>
    <property type="evidence" value="ECO:0007669"/>
    <property type="project" value="TreeGrafter"/>
</dbReference>
<dbReference type="PANTHER" id="PTHR15751">
    <property type="entry name" value="TRAFFICKING KINESIN-BINDING PROTEIN"/>
    <property type="match status" value="1"/>
</dbReference>
<evidence type="ECO:0000259" key="4">
    <source>
        <dbReference type="Pfam" id="PF04849"/>
    </source>
</evidence>
<comment type="subcellular location">
    <subcellularLocation>
        <location evidence="1">Mitochondrion</location>
    </subcellularLocation>
</comment>
<accession>A0A6V7HG51</accession>
<evidence type="ECO:0000313" key="5">
    <source>
        <dbReference type="EMBL" id="CAD1479169.1"/>
    </source>
</evidence>
<proteinExistence type="predicted"/>
<dbReference type="InterPro" id="IPR006933">
    <property type="entry name" value="HAP1_N"/>
</dbReference>
<dbReference type="GO" id="GO:0006605">
    <property type="term" value="P:protein targeting"/>
    <property type="evidence" value="ECO:0007669"/>
    <property type="project" value="TreeGrafter"/>
</dbReference>
<dbReference type="GO" id="GO:0005739">
    <property type="term" value="C:mitochondrion"/>
    <property type="evidence" value="ECO:0007669"/>
    <property type="project" value="UniProtKB-SubCell"/>
</dbReference>
<comment type="caution">
    <text evidence="5">The sequence shown here is derived from an EMBL/GenBank/DDBJ whole genome shotgun (WGS) entry which is preliminary data.</text>
</comment>
<feature type="domain" description="HAP1 N-terminal" evidence="4">
    <location>
        <begin position="159"/>
        <end position="211"/>
    </location>
</feature>
<evidence type="ECO:0000256" key="2">
    <source>
        <dbReference type="ARBA" id="ARBA00023054"/>
    </source>
</evidence>
<dbReference type="OrthoDB" id="10067624at2759"/>
<dbReference type="GO" id="GO:0048311">
    <property type="term" value="P:mitochondrion distribution"/>
    <property type="evidence" value="ECO:0007669"/>
    <property type="project" value="TreeGrafter"/>
</dbReference>
<gene>
    <name evidence="5" type="ORF">MHI_LOCUS844506</name>
</gene>
<keyword evidence="3" id="KW-0496">Mitochondrion</keyword>
<dbReference type="PANTHER" id="PTHR15751:SF12">
    <property type="entry name" value="TRAFFICKING KINESIN-BINDING PROTEIN MILT"/>
    <property type="match status" value="1"/>
</dbReference>
<name>A0A6V7HG51_9HYME</name>
<sequence length="212" mass="23313">MLLRGIAFAEARRNSARRILKPQNSGCEKDNPELIYDGVFQRNLESKANIYTQSISECSSSTPLEGEAISFVATASKLAAVEDAAPKGPEASIRSKVSPTARAALQALRTPRNRISSPLTPSPPITKDVETITEIKCKSIAEVCSGGELPEVEIISLLEEQIPRYRLRADTLTQFQGYENADWFIPSPALKSVDTDLKLSPDQIRETLNYFS</sequence>